<comment type="caution">
    <text evidence="4">The sequence shown here is derived from an EMBL/GenBank/DDBJ whole genome shotgun (WGS) entry which is preliminary data.</text>
</comment>
<organism evidence="4 5">
    <name type="scientific">Lacticaseibacillus rhamnosus LRHMDP3</name>
    <dbReference type="NCBI Taxonomy" id="1203259"/>
    <lineage>
        <taxon>Bacteria</taxon>
        <taxon>Bacillati</taxon>
        <taxon>Bacillota</taxon>
        <taxon>Bacilli</taxon>
        <taxon>Lactobacillales</taxon>
        <taxon>Lactobacillaceae</taxon>
        <taxon>Lacticaseibacillus</taxon>
    </lineage>
</organism>
<accession>A0AB33XSP3</accession>
<reference evidence="4 5" key="1">
    <citation type="journal article" date="2013" name="Genome Announc.">
        <title>Draft Genome Sequence of Staphylococcus simulans UMC-CNS-990, Isolated from a Case of Chronic Bovine Mastitis.</title>
        <authorList>
            <person name="Calcutt M.J."/>
            <person name="Foecking M.F."/>
            <person name="Hsieh H.Y."/>
            <person name="Perry J."/>
            <person name="Stewart G.C."/>
            <person name="Middleton J.R."/>
        </authorList>
    </citation>
    <scope>NUCLEOTIDE SEQUENCE [LARGE SCALE GENOMIC DNA]</scope>
    <source>
        <strain evidence="4 5">LRHMDP3</strain>
    </source>
</reference>
<dbReference type="CDD" id="cd00761">
    <property type="entry name" value="Glyco_tranf_GTA_type"/>
    <property type="match status" value="1"/>
</dbReference>
<evidence type="ECO:0000259" key="3">
    <source>
        <dbReference type="Pfam" id="PF00535"/>
    </source>
</evidence>
<evidence type="ECO:0000256" key="1">
    <source>
        <dbReference type="ARBA" id="ARBA00022676"/>
    </source>
</evidence>
<dbReference type="EMBL" id="AMQX01000013">
    <property type="protein sequence ID" value="EKS49609.1"/>
    <property type="molecule type" value="Genomic_DNA"/>
</dbReference>
<feature type="domain" description="Glycosyltransferase 2-like" evidence="3">
    <location>
        <begin position="10"/>
        <end position="136"/>
    </location>
</feature>
<dbReference type="RefSeq" id="WP_005715259.1">
    <property type="nucleotide sequence ID" value="NZ_AMQX01000013.1"/>
</dbReference>
<evidence type="ECO:0000313" key="4">
    <source>
        <dbReference type="EMBL" id="EKS49609.1"/>
    </source>
</evidence>
<gene>
    <name evidence="4" type="ORF">LRHMDP3_2230</name>
</gene>
<dbReference type="PANTHER" id="PTHR22916">
    <property type="entry name" value="GLYCOSYLTRANSFERASE"/>
    <property type="match status" value="1"/>
</dbReference>
<protein>
    <submittedName>
        <fullName evidence="4">Glycosyl transferase family 2</fullName>
    </submittedName>
</protein>
<sequence>MSLSNNPKVSVIIPAHNVEHYISSCVNSVINGAYKNIELLLVENGSDDKTPYICDEEAKKDSRIRVFHISSQGVSNARNFGIEESCGKYVCFVDADDLVSASYVEYLVKAMERWNVTVGVALPVVAFKNKEDILYWKEGQQHDDFIGSSDDALEQILLYKTAIGCFSKMFKREFLIKKEVQFINDLFVGEGFNFNVKAFNSAEKVFMTTKQLYFYRISNPNSAMTKVDIRKLKNGLSAIGYLNKTLNVRSRRIDRAFKYAKWHTNFDFLMIMLAGHIRQEDRSLFKLLDSESRKGMSVAKMVPISFKEKVKAFGATLNPTIAGRIFNKLRKRRFSI</sequence>
<proteinExistence type="predicted"/>
<keyword evidence="2 4" id="KW-0808">Transferase</keyword>
<dbReference type="PANTHER" id="PTHR22916:SF51">
    <property type="entry name" value="GLYCOSYLTRANSFERASE EPSH-RELATED"/>
    <property type="match status" value="1"/>
</dbReference>
<dbReference type="InterPro" id="IPR029044">
    <property type="entry name" value="Nucleotide-diphossugar_trans"/>
</dbReference>
<dbReference type="GO" id="GO:0016757">
    <property type="term" value="F:glycosyltransferase activity"/>
    <property type="evidence" value="ECO:0007669"/>
    <property type="project" value="UniProtKB-KW"/>
</dbReference>
<dbReference type="Proteomes" id="UP000009352">
    <property type="component" value="Unassembled WGS sequence"/>
</dbReference>
<dbReference type="AlphaFoldDB" id="A0AB33XSP3"/>
<keyword evidence="1" id="KW-0328">Glycosyltransferase</keyword>
<dbReference type="SUPFAM" id="SSF53448">
    <property type="entry name" value="Nucleotide-diphospho-sugar transferases"/>
    <property type="match status" value="1"/>
</dbReference>
<evidence type="ECO:0000256" key="2">
    <source>
        <dbReference type="ARBA" id="ARBA00022679"/>
    </source>
</evidence>
<name>A0AB33XSP3_LACRH</name>
<evidence type="ECO:0000313" key="5">
    <source>
        <dbReference type="Proteomes" id="UP000009352"/>
    </source>
</evidence>
<dbReference type="InterPro" id="IPR001173">
    <property type="entry name" value="Glyco_trans_2-like"/>
</dbReference>
<dbReference type="Pfam" id="PF00535">
    <property type="entry name" value="Glycos_transf_2"/>
    <property type="match status" value="1"/>
</dbReference>
<dbReference type="Gene3D" id="3.90.550.10">
    <property type="entry name" value="Spore Coat Polysaccharide Biosynthesis Protein SpsA, Chain A"/>
    <property type="match status" value="1"/>
</dbReference>